<dbReference type="EMBL" id="PVTH01000009">
    <property type="protein sequence ID" value="PRY50304.1"/>
    <property type="molecule type" value="Genomic_DNA"/>
</dbReference>
<reference evidence="4 5" key="1">
    <citation type="submission" date="2018-03" db="EMBL/GenBank/DDBJ databases">
        <title>Genomic Encyclopedia of Type Strains, Phase III (KMG-III): the genomes of soil and plant-associated and newly described type strains.</title>
        <authorList>
            <person name="Whitman W."/>
        </authorList>
    </citation>
    <scope>NUCLEOTIDE SEQUENCE [LARGE SCALE GENOMIC DNA]</scope>
    <source>
        <strain evidence="4 5">CGMCC 1.9313</strain>
    </source>
</reference>
<dbReference type="PROSITE" id="PS50110">
    <property type="entry name" value="RESPONSE_REGULATORY"/>
    <property type="match status" value="1"/>
</dbReference>
<feature type="modified residue" description="4-aspartylphosphate" evidence="2">
    <location>
        <position position="73"/>
    </location>
</feature>
<name>A0A2T0TX78_9SPHI</name>
<evidence type="ECO:0000313" key="4">
    <source>
        <dbReference type="EMBL" id="PRY50304.1"/>
    </source>
</evidence>
<sequence length="144" mass="16510">MVDQSQFNYINLYHKNIAMKVKRKILVLDDDRYILDVLDEALTYEEFEVKTVTDIKSFFSLMTEYQPNLVLIDYLLQGINGGEVCHQIKSANSTREVPVIMMSAYPKVFESLGTYGCDAFIAKPFDLYMLIDKVKSHMPLGHAG</sequence>
<accession>A0A2T0TX78</accession>
<dbReference type="Pfam" id="PF00072">
    <property type="entry name" value="Response_reg"/>
    <property type="match status" value="1"/>
</dbReference>
<dbReference type="Proteomes" id="UP000238034">
    <property type="component" value="Unassembled WGS sequence"/>
</dbReference>
<dbReference type="OrthoDB" id="710898at2"/>
<dbReference type="InterPro" id="IPR050595">
    <property type="entry name" value="Bact_response_regulator"/>
</dbReference>
<dbReference type="SMART" id="SM00448">
    <property type="entry name" value="REC"/>
    <property type="match status" value="1"/>
</dbReference>
<evidence type="ECO:0000256" key="2">
    <source>
        <dbReference type="PROSITE-ProRule" id="PRU00169"/>
    </source>
</evidence>
<dbReference type="PANTHER" id="PTHR44591">
    <property type="entry name" value="STRESS RESPONSE REGULATOR PROTEIN 1"/>
    <property type="match status" value="1"/>
</dbReference>
<dbReference type="SUPFAM" id="SSF52172">
    <property type="entry name" value="CheY-like"/>
    <property type="match status" value="1"/>
</dbReference>
<dbReference type="PANTHER" id="PTHR44591:SF3">
    <property type="entry name" value="RESPONSE REGULATORY DOMAIN-CONTAINING PROTEIN"/>
    <property type="match status" value="1"/>
</dbReference>
<evidence type="ECO:0000256" key="1">
    <source>
        <dbReference type="ARBA" id="ARBA00022553"/>
    </source>
</evidence>
<evidence type="ECO:0000259" key="3">
    <source>
        <dbReference type="PROSITE" id="PS50110"/>
    </source>
</evidence>
<gene>
    <name evidence="4" type="ORF">B0I27_10925</name>
</gene>
<keyword evidence="1 2" id="KW-0597">Phosphoprotein</keyword>
<organism evidence="4 5">
    <name type="scientific">Arcticibacter pallidicorallinus</name>
    <dbReference type="NCBI Taxonomy" id="1259464"/>
    <lineage>
        <taxon>Bacteria</taxon>
        <taxon>Pseudomonadati</taxon>
        <taxon>Bacteroidota</taxon>
        <taxon>Sphingobacteriia</taxon>
        <taxon>Sphingobacteriales</taxon>
        <taxon>Sphingobacteriaceae</taxon>
        <taxon>Arcticibacter</taxon>
    </lineage>
</organism>
<protein>
    <submittedName>
        <fullName evidence="4">Response regulator receiver domain-containing protein</fullName>
    </submittedName>
</protein>
<dbReference type="InterPro" id="IPR001789">
    <property type="entry name" value="Sig_transdc_resp-reg_receiver"/>
</dbReference>
<feature type="domain" description="Response regulatory" evidence="3">
    <location>
        <begin position="24"/>
        <end position="138"/>
    </location>
</feature>
<dbReference type="InterPro" id="IPR011006">
    <property type="entry name" value="CheY-like_superfamily"/>
</dbReference>
<proteinExistence type="predicted"/>
<comment type="caution">
    <text evidence="4">The sequence shown here is derived from an EMBL/GenBank/DDBJ whole genome shotgun (WGS) entry which is preliminary data.</text>
</comment>
<evidence type="ECO:0000313" key="5">
    <source>
        <dbReference type="Proteomes" id="UP000238034"/>
    </source>
</evidence>
<dbReference type="AlphaFoldDB" id="A0A2T0TX78"/>
<keyword evidence="5" id="KW-1185">Reference proteome</keyword>
<dbReference type="GO" id="GO:0000160">
    <property type="term" value="P:phosphorelay signal transduction system"/>
    <property type="evidence" value="ECO:0007669"/>
    <property type="project" value="InterPro"/>
</dbReference>
<dbReference type="Gene3D" id="3.40.50.2300">
    <property type="match status" value="1"/>
</dbReference>